<evidence type="ECO:0000259" key="3">
    <source>
        <dbReference type="Pfam" id="PF13837"/>
    </source>
</evidence>
<feature type="coiled-coil region" evidence="1">
    <location>
        <begin position="229"/>
        <end position="277"/>
    </location>
</feature>
<protein>
    <recommendedName>
        <fullName evidence="3">Myb/SANT-like DNA-binding domain-containing protein</fullName>
    </recommendedName>
</protein>
<dbReference type="Gramene" id="GBG76385">
    <property type="protein sequence ID" value="GBG76385"/>
    <property type="gene ID" value="CBR_g22132"/>
</dbReference>
<dbReference type="OrthoDB" id="691673at2759"/>
<dbReference type="AlphaFoldDB" id="A0A388L250"/>
<feature type="region of interest" description="Disordered" evidence="2">
    <location>
        <begin position="60"/>
        <end position="91"/>
    </location>
</feature>
<reference evidence="4 5" key="1">
    <citation type="journal article" date="2018" name="Cell">
        <title>The Chara Genome: Secondary Complexity and Implications for Plant Terrestrialization.</title>
        <authorList>
            <person name="Nishiyama T."/>
            <person name="Sakayama H."/>
            <person name="Vries J.D."/>
            <person name="Buschmann H."/>
            <person name="Saint-Marcoux D."/>
            <person name="Ullrich K.K."/>
            <person name="Haas F.B."/>
            <person name="Vanderstraeten L."/>
            <person name="Becker D."/>
            <person name="Lang D."/>
            <person name="Vosolsobe S."/>
            <person name="Rombauts S."/>
            <person name="Wilhelmsson P.K.I."/>
            <person name="Janitza P."/>
            <person name="Kern R."/>
            <person name="Heyl A."/>
            <person name="Rumpler F."/>
            <person name="Villalobos L.I.A.C."/>
            <person name="Clay J.M."/>
            <person name="Skokan R."/>
            <person name="Toyoda A."/>
            <person name="Suzuki Y."/>
            <person name="Kagoshima H."/>
            <person name="Schijlen E."/>
            <person name="Tajeshwar N."/>
            <person name="Catarino B."/>
            <person name="Hetherington A.J."/>
            <person name="Saltykova A."/>
            <person name="Bonnot C."/>
            <person name="Breuninger H."/>
            <person name="Symeonidi A."/>
            <person name="Radhakrishnan G.V."/>
            <person name="Van Nieuwerburgh F."/>
            <person name="Deforce D."/>
            <person name="Chang C."/>
            <person name="Karol K.G."/>
            <person name="Hedrich R."/>
            <person name="Ulvskov P."/>
            <person name="Glockner G."/>
            <person name="Delwiche C.F."/>
            <person name="Petrasek J."/>
            <person name="Van de Peer Y."/>
            <person name="Friml J."/>
            <person name="Beilby M."/>
            <person name="Dolan L."/>
            <person name="Kohara Y."/>
            <person name="Sugano S."/>
            <person name="Fujiyama A."/>
            <person name="Delaux P.-M."/>
            <person name="Quint M."/>
            <person name="TheiBen G."/>
            <person name="Hagemann M."/>
            <person name="Harholt J."/>
            <person name="Dunand C."/>
            <person name="Zachgo S."/>
            <person name="Langdale J."/>
            <person name="Maumus F."/>
            <person name="Straeten D.V.D."/>
            <person name="Gould S.B."/>
            <person name="Rensing S.A."/>
        </authorList>
    </citation>
    <scope>NUCLEOTIDE SEQUENCE [LARGE SCALE GENOMIC DNA]</scope>
    <source>
        <strain evidence="4 5">S276</strain>
    </source>
</reference>
<feature type="compositionally biased region" description="Polar residues" evidence="2">
    <location>
        <begin position="70"/>
        <end position="91"/>
    </location>
</feature>
<dbReference type="Pfam" id="PF13837">
    <property type="entry name" value="Myb_DNA-bind_4"/>
    <property type="match status" value="1"/>
</dbReference>
<feature type="compositionally biased region" description="Basic residues" evidence="2">
    <location>
        <begin position="588"/>
        <end position="599"/>
    </location>
</feature>
<dbReference type="InterPro" id="IPR044822">
    <property type="entry name" value="Myb_DNA-bind_4"/>
</dbReference>
<name>A0A388L250_CHABU</name>
<gene>
    <name evidence="4" type="ORF">CBR_g22132</name>
</gene>
<dbReference type="EMBL" id="BFEA01000243">
    <property type="protein sequence ID" value="GBG76385.1"/>
    <property type="molecule type" value="Genomic_DNA"/>
</dbReference>
<feature type="compositionally biased region" description="Basic and acidic residues" evidence="2">
    <location>
        <begin position="738"/>
        <end position="750"/>
    </location>
</feature>
<proteinExistence type="predicted"/>
<sequence>MAGYPPRDNGCYQCGAPNNWIRDYPQCAFWPVATGANAIPTSTPILALLPVNNSSAASSAANRAPASSNQHQSSSVAASNHGQNRPNWWTRNQEKPDLCYSKVMEDCEKEAKNREEERLRIEREEEGKRLKWKGELEKFEADMGLCLEKKLDELGAFIKGKSTSEVPLTNGSEDELTKLRRENGDLKAKINSFLNKSGDDKVMYLPQEIMELRKQVTSKQASEDAIFALKLEVNEMKRLSNSKLDLEKEVANLKKEISSLQGRKDRVTAEANQWKDEALRSGNKRGSVAVCTPDGPARGTPKPRWTDTMRDADKWREEYRNLRNLHQLANVEAEALKKKRAEAEAKRMEVELQVKKLEEKMSKLTASGEKGGKGGGTNLKDRMEEVALRSARKGVKVTPGRLAGRSPSSGASQEVAEVNDHASFVDGEKNKLRLLRKAGLEPLCKEAGIKLGRFEDTICELAEYRAKIRLGSSFGEGGDAKEACSFVEVDDDSSKEVCEHVTAVTAGGTAQAGARSHDHELQAPPCRPTTGGDAAVAAEVQALECSPQTMGESGGTSTLAPLARGGGVRSGHEAGRGQTSRGQPARGRAGRGRGKRPHPRFGEEETMKLIRCWYEVKATHDDDSEAWGVAKLKQRLWPDVEKLVREASYDRSDEECKNWWHFVLNNYRAVKDHDKWSGKQKYFTMNETERKRWVLDFLMRREWYDFIDQHEKDKDAINMNDITDLGAETENVGVGDGGADKSAEAGKGGDDGAGSGTSSQPQDNRTNTAGPSDCARSNAVQGNMAAKRRRGGSNAREVAMGAICGAMRDHTTAQVRSDKEHHAIMREICEKKIAAQERIAKMTCEAMEKDTAARDLRAERMATETRAGYSLLADVIKSLADRNATQ</sequence>
<feature type="domain" description="Myb/SANT-like DNA-binding" evidence="3">
    <location>
        <begin position="599"/>
        <end position="682"/>
    </location>
</feature>
<feature type="compositionally biased region" description="Polar residues" evidence="2">
    <location>
        <begin position="547"/>
        <end position="559"/>
    </location>
</feature>
<accession>A0A388L250</accession>
<keyword evidence="5" id="KW-1185">Reference proteome</keyword>
<evidence type="ECO:0000256" key="1">
    <source>
        <dbReference type="SAM" id="Coils"/>
    </source>
</evidence>
<comment type="caution">
    <text evidence="4">The sequence shown here is derived from an EMBL/GenBank/DDBJ whole genome shotgun (WGS) entry which is preliminary data.</text>
</comment>
<feature type="region of interest" description="Disordered" evidence="2">
    <location>
        <begin position="728"/>
        <end position="795"/>
    </location>
</feature>
<feature type="region of interest" description="Disordered" evidence="2">
    <location>
        <begin position="280"/>
        <end position="307"/>
    </location>
</feature>
<organism evidence="4 5">
    <name type="scientific">Chara braunii</name>
    <name type="common">Braun's stonewort</name>
    <dbReference type="NCBI Taxonomy" id="69332"/>
    <lineage>
        <taxon>Eukaryota</taxon>
        <taxon>Viridiplantae</taxon>
        <taxon>Streptophyta</taxon>
        <taxon>Charophyceae</taxon>
        <taxon>Charales</taxon>
        <taxon>Characeae</taxon>
        <taxon>Chara</taxon>
    </lineage>
</organism>
<keyword evidence="1" id="KW-0175">Coiled coil</keyword>
<evidence type="ECO:0000313" key="4">
    <source>
        <dbReference type="EMBL" id="GBG76385.1"/>
    </source>
</evidence>
<feature type="region of interest" description="Disordered" evidence="2">
    <location>
        <begin position="547"/>
        <end position="601"/>
    </location>
</feature>
<dbReference type="Gene3D" id="1.10.10.60">
    <property type="entry name" value="Homeodomain-like"/>
    <property type="match status" value="1"/>
</dbReference>
<feature type="coiled-coil region" evidence="1">
    <location>
        <begin position="312"/>
        <end position="367"/>
    </location>
</feature>
<dbReference type="PANTHER" id="PTHR33492:SF4">
    <property type="entry name" value="OS02G0174300 PROTEIN"/>
    <property type="match status" value="1"/>
</dbReference>
<dbReference type="Proteomes" id="UP000265515">
    <property type="component" value="Unassembled WGS sequence"/>
</dbReference>
<feature type="compositionally biased region" description="Polar residues" evidence="2">
    <location>
        <begin position="760"/>
        <end position="770"/>
    </location>
</feature>
<feature type="compositionally biased region" description="Low complexity" evidence="2">
    <location>
        <begin position="60"/>
        <end position="69"/>
    </location>
</feature>
<dbReference type="PANTHER" id="PTHR33492">
    <property type="entry name" value="OSJNBA0043A12.37 PROTEIN-RELATED"/>
    <property type="match status" value="1"/>
</dbReference>
<evidence type="ECO:0000313" key="5">
    <source>
        <dbReference type="Proteomes" id="UP000265515"/>
    </source>
</evidence>
<evidence type="ECO:0000256" key="2">
    <source>
        <dbReference type="SAM" id="MobiDB-lite"/>
    </source>
</evidence>